<gene>
    <name evidence="7" type="ORF">L873DRAFT_1800816</name>
</gene>
<dbReference type="AlphaFoldDB" id="A0A3N4JY24"/>
<dbReference type="PANTHER" id="PTHR46754">
    <property type="entry name" value="MKI67 FHA DOMAIN-INTERACTING NUCLEOLAR PHOSPHOPROTEIN"/>
    <property type="match status" value="1"/>
</dbReference>
<dbReference type="GO" id="GO:0005730">
    <property type="term" value="C:nucleolus"/>
    <property type="evidence" value="ECO:0007669"/>
    <property type="project" value="UniProtKB-SubCell"/>
</dbReference>
<evidence type="ECO:0000256" key="5">
    <source>
        <dbReference type="SAM" id="MobiDB-lite"/>
    </source>
</evidence>
<keyword evidence="2 4" id="KW-0694">RNA-binding</keyword>
<accession>A0A3N4JY24</accession>
<evidence type="ECO:0000256" key="3">
    <source>
        <dbReference type="ARBA" id="ARBA00023242"/>
    </source>
</evidence>
<dbReference type="Pfam" id="PF00076">
    <property type="entry name" value="RRM_1"/>
    <property type="match status" value="1"/>
</dbReference>
<evidence type="ECO:0000313" key="8">
    <source>
        <dbReference type="Proteomes" id="UP000276215"/>
    </source>
</evidence>
<comment type="subcellular location">
    <subcellularLocation>
        <location evidence="1">Nucleus</location>
        <location evidence="1">Nucleolus</location>
    </subcellularLocation>
</comment>
<dbReference type="Gene3D" id="3.30.70.330">
    <property type="match status" value="1"/>
</dbReference>
<feature type="compositionally biased region" description="Acidic residues" evidence="5">
    <location>
        <begin position="140"/>
        <end position="149"/>
    </location>
</feature>
<organism evidence="7 8">
    <name type="scientific">Choiromyces venosus 120613-1</name>
    <dbReference type="NCBI Taxonomy" id="1336337"/>
    <lineage>
        <taxon>Eukaryota</taxon>
        <taxon>Fungi</taxon>
        <taxon>Dikarya</taxon>
        <taxon>Ascomycota</taxon>
        <taxon>Pezizomycotina</taxon>
        <taxon>Pezizomycetes</taxon>
        <taxon>Pezizales</taxon>
        <taxon>Tuberaceae</taxon>
        <taxon>Choiromyces</taxon>
    </lineage>
</organism>
<protein>
    <recommendedName>
        <fullName evidence="6">RRM domain-containing protein</fullName>
    </recommendedName>
</protein>
<evidence type="ECO:0000256" key="2">
    <source>
        <dbReference type="ARBA" id="ARBA00022884"/>
    </source>
</evidence>
<dbReference type="EMBL" id="ML120363">
    <property type="protein sequence ID" value="RPB03263.1"/>
    <property type="molecule type" value="Genomic_DNA"/>
</dbReference>
<dbReference type="PROSITE" id="PS50102">
    <property type="entry name" value="RRM"/>
    <property type="match status" value="1"/>
</dbReference>
<dbReference type="InterPro" id="IPR012677">
    <property type="entry name" value="Nucleotide-bd_a/b_plait_sf"/>
</dbReference>
<feature type="domain" description="RRM" evidence="6">
    <location>
        <begin position="236"/>
        <end position="314"/>
    </location>
</feature>
<dbReference type="CDD" id="cd12307">
    <property type="entry name" value="RRM_NIFK_like"/>
    <property type="match status" value="1"/>
</dbReference>
<feature type="compositionally biased region" description="Basic and acidic residues" evidence="5">
    <location>
        <begin position="111"/>
        <end position="126"/>
    </location>
</feature>
<keyword evidence="8" id="KW-1185">Reference proteome</keyword>
<keyword evidence="3" id="KW-0539">Nucleus</keyword>
<name>A0A3N4JY24_9PEZI</name>
<evidence type="ECO:0000259" key="6">
    <source>
        <dbReference type="PROSITE" id="PS50102"/>
    </source>
</evidence>
<feature type="compositionally biased region" description="Basic residues" evidence="5">
    <location>
        <begin position="451"/>
        <end position="473"/>
    </location>
</feature>
<feature type="compositionally biased region" description="Basic and acidic residues" evidence="5">
    <location>
        <begin position="195"/>
        <end position="208"/>
    </location>
</feature>
<feature type="compositionally biased region" description="Basic and acidic residues" evidence="5">
    <location>
        <begin position="89"/>
        <end position="103"/>
    </location>
</feature>
<proteinExistence type="predicted"/>
<evidence type="ECO:0000256" key="1">
    <source>
        <dbReference type="ARBA" id="ARBA00004604"/>
    </source>
</evidence>
<feature type="region of interest" description="Disordered" evidence="5">
    <location>
        <begin position="1"/>
        <end position="29"/>
    </location>
</feature>
<sequence>MPFDSKQKKRKAAKPALSPTAKKTKVDADAKKKLVTAAPAPVAAGAAAVKPSPKRMKAVDFLSSDDDEEAWAGIVDDKKGKNKKGAKVKKSENVKEKGKEKKGAASKKGKKEKEVEVKESAPEPEKKKKTVAITTKAGGDDSDDEEETILLDVSGGPDSDDSEAEEVEEEEVDDQTATLLKGFESSDDEGEAEGEAEKSKGKEVDSAKFKGAKIPGDKKTKKKLGTLAAREKSTPGIIYLGRIPHGFYEHEMRAYFSQFGQITRLRLSRNKRTGKSKHYAFIEFADADVAKIVADTMNNYLLFGHILKCKIVPRDDIEVVEKLFIGANKRYKPRPGAKLQKAELEKKRTREEWEKKEKAENAKRRGINNRLKSKGIDYEFDAPMVKTPFIEDVPMGDAGKAAEAPPTEEVKAVETTVEVEETATVTADEATKDVEVVEKVVEKVEVEEKKVAKKAKKAKTKKSTKKKKSSAKA</sequence>
<dbReference type="InterPro" id="IPR035979">
    <property type="entry name" value="RBD_domain_sf"/>
</dbReference>
<dbReference type="SMART" id="SM00360">
    <property type="entry name" value="RRM"/>
    <property type="match status" value="1"/>
</dbReference>
<dbReference type="Proteomes" id="UP000276215">
    <property type="component" value="Unassembled WGS sequence"/>
</dbReference>
<dbReference type="GO" id="GO:0003723">
    <property type="term" value="F:RNA binding"/>
    <property type="evidence" value="ECO:0007669"/>
    <property type="project" value="UniProtKB-UniRule"/>
</dbReference>
<dbReference type="OrthoDB" id="21467at2759"/>
<evidence type="ECO:0000256" key="4">
    <source>
        <dbReference type="PROSITE-ProRule" id="PRU00176"/>
    </source>
</evidence>
<feature type="region of interest" description="Disordered" evidence="5">
    <location>
        <begin position="60"/>
        <end position="217"/>
    </location>
</feature>
<feature type="region of interest" description="Disordered" evidence="5">
    <location>
        <begin position="449"/>
        <end position="473"/>
    </location>
</feature>
<dbReference type="SUPFAM" id="SSF54928">
    <property type="entry name" value="RNA-binding domain, RBD"/>
    <property type="match status" value="1"/>
</dbReference>
<reference evidence="7 8" key="1">
    <citation type="journal article" date="2018" name="Nat. Ecol. Evol.">
        <title>Pezizomycetes genomes reveal the molecular basis of ectomycorrhizal truffle lifestyle.</title>
        <authorList>
            <person name="Murat C."/>
            <person name="Payen T."/>
            <person name="Noel B."/>
            <person name="Kuo A."/>
            <person name="Morin E."/>
            <person name="Chen J."/>
            <person name="Kohler A."/>
            <person name="Krizsan K."/>
            <person name="Balestrini R."/>
            <person name="Da Silva C."/>
            <person name="Montanini B."/>
            <person name="Hainaut M."/>
            <person name="Levati E."/>
            <person name="Barry K.W."/>
            <person name="Belfiori B."/>
            <person name="Cichocki N."/>
            <person name="Clum A."/>
            <person name="Dockter R.B."/>
            <person name="Fauchery L."/>
            <person name="Guy J."/>
            <person name="Iotti M."/>
            <person name="Le Tacon F."/>
            <person name="Lindquist E.A."/>
            <person name="Lipzen A."/>
            <person name="Malagnac F."/>
            <person name="Mello A."/>
            <person name="Molinier V."/>
            <person name="Miyauchi S."/>
            <person name="Poulain J."/>
            <person name="Riccioni C."/>
            <person name="Rubini A."/>
            <person name="Sitrit Y."/>
            <person name="Splivallo R."/>
            <person name="Traeger S."/>
            <person name="Wang M."/>
            <person name="Zifcakova L."/>
            <person name="Wipf D."/>
            <person name="Zambonelli A."/>
            <person name="Paolocci F."/>
            <person name="Nowrousian M."/>
            <person name="Ottonello S."/>
            <person name="Baldrian P."/>
            <person name="Spatafora J.W."/>
            <person name="Henrissat B."/>
            <person name="Nagy L.G."/>
            <person name="Aury J.M."/>
            <person name="Wincker P."/>
            <person name="Grigoriev I.V."/>
            <person name="Bonfante P."/>
            <person name="Martin F.M."/>
        </authorList>
    </citation>
    <scope>NUCLEOTIDE SEQUENCE [LARGE SCALE GENOMIC DNA]</scope>
    <source>
        <strain evidence="7 8">120613-1</strain>
    </source>
</reference>
<dbReference type="InterPro" id="IPR000504">
    <property type="entry name" value="RRM_dom"/>
</dbReference>
<dbReference type="STRING" id="1336337.A0A3N4JY24"/>
<evidence type="ECO:0000313" key="7">
    <source>
        <dbReference type="EMBL" id="RPB03263.1"/>
    </source>
</evidence>
<feature type="compositionally biased region" description="Acidic residues" evidence="5">
    <location>
        <begin position="158"/>
        <end position="174"/>
    </location>
</feature>
<feature type="compositionally biased region" description="Acidic residues" evidence="5">
    <location>
        <begin position="185"/>
        <end position="194"/>
    </location>
</feature>